<accession>A0A4Y8WPM7</accession>
<evidence type="ECO:0000259" key="1">
    <source>
        <dbReference type="Pfam" id="PF23864"/>
    </source>
</evidence>
<reference evidence="2 3" key="1">
    <citation type="submission" date="2019-03" db="EMBL/GenBank/DDBJ databases">
        <title>Porphyromonas levii Isolated from the Uterus of Dairy Cows.</title>
        <authorList>
            <person name="Francis A.M."/>
        </authorList>
    </citation>
    <scope>NUCLEOTIDE SEQUENCE [LARGE SCALE GENOMIC DNA]</scope>
    <source>
        <strain evidence="2 3">AF5678</strain>
    </source>
</reference>
<dbReference type="RefSeq" id="WP_134849314.1">
    <property type="nucleotide sequence ID" value="NZ_CP197400.1"/>
</dbReference>
<organism evidence="2 3">
    <name type="scientific">Porphyromonas levii</name>
    <dbReference type="NCBI Taxonomy" id="28114"/>
    <lineage>
        <taxon>Bacteria</taxon>
        <taxon>Pseudomonadati</taxon>
        <taxon>Bacteroidota</taxon>
        <taxon>Bacteroidia</taxon>
        <taxon>Bacteroidales</taxon>
        <taxon>Porphyromonadaceae</taxon>
        <taxon>Porphyromonas</taxon>
    </lineage>
</organism>
<dbReference type="Pfam" id="PF23864">
    <property type="entry name" value="DUF7222"/>
    <property type="match status" value="1"/>
</dbReference>
<dbReference type="Proteomes" id="UP000297225">
    <property type="component" value="Unassembled WGS sequence"/>
</dbReference>
<feature type="domain" description="DUF7222" evidence="1">
    <location>
        <begin position="100"/>
        <end position="217"/>
    </location>
</feature>
<protein>
    <recommendedName>
        <fullName evidence="1">DUF7222 domain-containing protein</fullName>
    </recommendedName>
</protein>
<dbReference type="InterPro" id="IPR055646">
    <property type="entry name" value="DUF7222"/>
</dbReference>
<sequence>MKDIEKNNTEAQKPFFYDLLSGGHGHKDAIYDKIADGIRLTIEPDVFVESQTFDVVHFIGDVLDNALSTAASQAGLDQYSFSDEFIDLISGEIQCSGEYSGKSFFEDLAYGGCVSGMIGGLVYYSETKEMYINHMDDIERVISDLQEDLGQPIGLTDPRYNSAVWLVFEEYSRRINDYFDFNTELEEEAHELSLGQKIALHNHLEDDDQKEIVIEQLEEEFKELNLKEKAKAFDLFDYSYQAVNVAHWVLDDLEEMEYTIERLFEEMPELGANLQAMDVDIRIWLNEKEGVDVAPEVKNAVLHEGEKKVRTIPPKKTTKGPRL</sequence>
<comment type="caution">
    <text evidence="2">The sequence shown here is derived from an EMBL/GenBank/DDBJ whole genome shotgun (WGS) entry which is preliminary data.</text>
</comment>
<name>A0A4Y8WPM7_9PORP</name>
<proteinExistence type="predicted"/>
<dbReference type="OrthoDB" id="1354746at2"/>
<dbReference type="EMBL" id="SPNC01000145">
    <property type="protein sequence ID" value="TFH94300.1"/>
    <property type="molecule type" value="Genomic_DNA"/>
</dbReference>
<evidence type="ECO:0000313" key="3">
    <source>
        <dbReference type="Proteomes" id="UP000297225"/>
    </source>
</evidence>
<evidence type="ECO:0000313" key="2">
    <source>
        <dbReference type="EMBL" id="TFH94300.1"/>
    </source>
</evidence>
<dbReference type="AlphaFoldDB" id="A0A4Y8WPM7"/>
<gene>
    <name evidence="2" type="ORF">E4P47_08115</name>
</gene>
<keyword evidence="3" id="KW-1185">Reference proteome</keyword>